<evidence type="ECO:0000256" key="5">
    <source>
        <dbReference type="ARBA" id="ARBA00023029"/>
    </source>
</evidence>
<dbReference type="EC" id="5.6.2.1" evidence="8"/>
<organism evidence="12 13">
    <name type="scientific">Pseudofulvimonas gallinarii</name>
    <dbReference type="NCBI Taxonomy" id="634155"/>
    <lineage>
        <taxon>Bacteria</taxon>
        <taxon>Pseudomonadati</taxon>
        <taxon>Pseudomonadota</taxon>
        <taxon>Gammaproteobacteria</taxon>
        <taxon>Lysobacterales</taxon>
        <taxon>Rhodanobacteraceae</taxon>
        <taxon>Pseudofulvimonas</taxon>
    </lineage>
</organism>
<dbReference type="InterPro" id="IPR005733">
    <property type="entry name" value="TopoI_bac-type"/>
</dbReference>
<feature type="compositionally biased region" description="Basic residues" evidence="9">
    <location>
        <begin position="772"/>
        <end position="788"/>
    </location>
</feature>
<feature type="domain" description="Topo IA-type catalytic" evidence="11">
    <location>
        <begin position="133"/>
        <end position="582"/>
    </location>
</feature>
<keyword evidence="5 8" id="KW-0799">Topoisomerase</keyword>
<dbReference type="RefSeq" id="WP_123522000.1">
    <property type="nucleotide sequence ID" value="NZ_JBHLWF010000031.1"/>
</dbReference>
<dbReference type="GO" id="GO:0003677">
    <property type="term" value="F:DNA binding"/>
    <property type="evidence" value="ECO:0007669"/>
    <property type="project" value="UniProtKB-KW"/>
</dbReference>
<dbReference type="InterPro" id="IPR034149">
    <property type="entry name" value="TOPRIM_TopoI"/>
</dbReference>
<dbReference type="Pfam" id="PF01751">
    <property type="entry name" value="Toprim"/>
    <property type="match status" value="1"/>
</dbReference>
<evidence type="ECO:0000256" key="1">
    <source>
        <dbReference type="ARBA" id="ARBA00000213"/>
    </source>
</evidence>
<dbReference type="Gene3D" id="1.10.290.10">
    <property type="entry name" value="Topoisomerase I, domain 4"/>
    <property type="match status" value="1"/>
</dbReference>
<feature type="site" description="Interaction with DNA" evidence="8">
    <location>
        <position position="319"/>
    </location>
</feature>
<dbReference type="CDD" id="cd03363">
    <property type="entry name" value="TOPRIM_TopoIA_TopoI"/>
    <property type="match status" value="1"/>
</dbReference>
<evidence type="ECO:0000259" key="10">
    <source>
        <dbReference type="PROSITE" id="PS50880"/>
    </source>
</evidence>
<dbReference type="SMART" id="SM00436">
    <property type="entry name" value="TOP1Bc"/>
    <property type="match status" value="1"/>
</dbReference>
<feature type="site" description="Interaction with DNA" evidence="8">
    <location>
        <position position="143"/>
    </location>
</feature>
<dbReference type="GO" id="GO:0003917">
    <property type="term" value="F:DNA topoisomerase type I (single strand cut, ATP-independent) activity"/>
    <property type="evidence" value="ECO:0007669"/>
    <property type="project" value="UniProtKB-UniRule"/>
</dbReference>
<dbReference type="InterPro" id="IPR023405">
    <property type="entry name" value="Topo_IA_core_domain"/>
</dbReference>
<feature type="active site" description="O-(5'-phospho-DNA)-tyrosine intermediate" evidence="8">
    <location>
        <position position="317"/>
    </location>
</feature>
<sequence length="855" mass="94222">MAKNLLIVESPAKAKTINKYLGKDFDVLASYGHIRDLVAKEGAVDPDHDFAMRYEVDSDSEKRVDAIARAAAKADALFLATDLDREGESISWHIVEVLRERGLLDGKQLHRVVFSEITPKAIREAVANPRDISMDLVNAQQARRALDHLVGFTLSPLLWRKVGPRLSAGRVQSPALRMIVEREEEIEAFVPREYWTMEARLSQGGQRFNARLLKLAGKKFEQFDLTNATDAHAAQAKLQAAAAAQGRADDAIGLLKVMEVQRKQRQRKPAPPFITSTLQQEAARKLGFSTSRTMRLAQQLYEGIAIGDEGVQGLITYMRTDSTSLSNDALTELREAILQQYGADLLPGAAQVYRTKSKNAQEAHEAIRPTSALRRPESLRPYLSDEQLKLYELVWKRTIACQMKPALLDTVSVDMACGPDNAFRATGTTVAFPGFLTVYEEGKDSKGEEDEDEGRRLPVLREGELVPCHAIEAGQHFTEPPPRYSEASLVKALEEYGIGRPSTYASIIQTLTGREYVYLDNRRFRPTDVGRAVAKFLSGHFDRYVDYEFTARLEDELDAISRGEEDWKPLLARFWKPFKSRVEEKAETVDRAEATGARVLGVDPRSGRQVSVRLGRYGPFAQIGQREEEEPPKFASLRPGQSIHTIELAEALDLFRLPRSLGTDGDGTEITVGIGRFGPFVKRGSTYASLTKTDDPYEIDLARGLELLRLKEEALANRIIASFDDGRVQVLRGRFGPYVTNGELMASLPKNAEPESYDLAAAEALLAEKGKPAKRRGAAKKAAKKTATRKTAGATADAKAPAKKATKKAAAKKATKKTATKKSTAGAAAKKTAAKSTTARTSAAKKAPAKKAARD</sequence>
<keyword evidence="13" id="KW-1185">Reference proteome</keyword>
<feature type="compositionally biased region" description="Low complexity" evidence="9">
    <location>
        <begin position="821"/>
        <end position="846"/>
    </location>
</feature>
<dbReference type="PRINTS" id="PR00417">
    <property type="entry name" value="PRTPISMRASEI"/>
</dbReference>
<dbReference type="InterPro" id="IPR006171">
    <property type="entry name" value="TOPRIM_dom"/>
</dbReference>
<proteinExistence type="inferred from homology"/>
<dbReference type="SMART" id="SM00437">
    <property type="entry name" value="TOP1Ac"/>
    <property type="match status" value="1"/>
</dbReference>
<evidence type="ECO:0000256" key="9">
    <source>
        <dbReference type="SAM" id="MobiDB-lite"/>
    </source>
</evidence>
<dbReference type="Gene3D" id="2.70.20.10">
    <property type="entry name" value="Topoisomerase I, domain 3"/>
    <property type="match status" value="1"/>
</dbReference>
<dbReference type="NCBIfam" id="NF006451">
    <property type="entry name" value="PRK08780.1"/>
    <property type="match status" value="1"/>
</dbReference>
<dbReference type="Proteomes" id="UP000294599">
    <property type="component" value="Unassembled WGS sequence"/>
</dbReference>
<dbReference type="Pfam" id="PF01131">
    <property type="entry name" value="Topoisom_bac"/>
    <property type="match status" value="1"/>
</dbReference>
<dbReference type="InterPro" id="IPR028612">
    <property type="entry name" value="Topoisom_1_IA"/>
</dbReference>
<keyword evidence="7 8" id="KW-0413">Isomerase</keyword>
<evidence type="ECO:0000313" key="13">
    <source>
        <dbReference type="Proteomes" id="UP000294599"/>
    </source>
</evidence>
<feature type="compositionally biased region" description="Basic residues" evidence="9">
    <location>
        <begin position="801"/>
        <end position="820"/>
    </location>
</feature>
<accession>A0A4S3L004</accession>
<dbReference type="InterPro" id="IPR000380">
    <property type="entry name" value="Topo_IA"/>
</dbReference>
<dbReference type="AlphaFoldDB" id="A0A4S3L004"/>
<comment type="catalytic activity">
    <reaction evidence="1 8">
        <text>ATP-independent breakage of single-stranded DNA, followed by passage and rejoining.</text>
        <dbReference type="EC" id="5.6.2.1"/>
    </reaction>
</comment>
<dbReference type="SUPFAM" id="SSF56712">
    <property type="entry name" value="Prokaryotic type I DNA topoisomerase"/>
    <property type="match status" value="1"/>
</dbReference>
<dbReference type="PROSITE" id="PS50880">
    <property type="entry name" value="TOPRIM"/>
    <property type="match status" value="1"/>
</dbReference>
<dbReference type="GO" id="GO:0006265">
    <property type="term" value="P:DNA topological change"/>
    <property type="evidence" value="ECO:0007669"/>
    <property type="project" value="UniProtKB-UniRule"/>
</dbReference>
<dbReference type="PROSITE" id="PS52039">
    <property type="entry name" value="TOPO_IA_2"/>
    <property type="match status" value="1"/>
</dbReference>
<evidence type="ECO:0000256" key="8">
    <source>
        <dbReference type="HAMAP-Rule" id="MF_00952"/>
    </source>
</evidence>
<dbReference type="EMBL" id="SMAF01000006">
    <property type="protein sequence ID" value="TCS99232.1"/>
    <property type="molecule type" value="Genomic_DNA"/>
</dbReference>
<evidence type="ECO:0000313" key="12">
    <source>
        <dbReference type="EMBL" id="TCS99232.1"/>
    </source>
</evidence>
<dbReference type="InterPro" id="IPR003602">
    <property type="entry name" value="Topo_IA_DNA-bd_dom"/>
</dbReference>
<evidence type="ECO:0000259" key="11">
    <source>
        <dbReference type="PROSITE" id="PS52039"/>
    </source>
</evidence>
<feature type="site" description="Interaction with DNA" evidence="8">
    <location>
        <position position="144"/>
    </location>
</feature>
<dbReference type="InterPro" id="IPR013824">
    <property type="entry name" value="Topo_IA_cen_sub1"/>
</dbReference>
<feature type="region of interest" description="Disordered" evidence="9">
    <location>
        <begin position="770"/>
        <end position="855"/>
    </location>
</feature>
<keyword evidence="4" id="KW-0460">Magnesium</keyword>
<dbReference type="Gene3D" id="3.40.50.140">
    <property type="match status" value="1"/>
</dbReference>
<gene>
    <name evidence="8" type="primary">topA</name>
    <name evidence="12" type="ORF">EDC25_10670</name>
</gene>
<comment type="subunit">
    <text evidence="8">Monomer.</text>
</comment>
<dbReference type="PROSITE" id="PS00396">
    <property type="entry name" value="TOPO_IA_1"/>
    <property type="match status" value="1"/>
</dbReference>
<reference evidence="12 13" key="1">
    <citation type="submission" date="2019-03" db="EMBL/GenBank/DDBJ databases">
        <title>Genomic Encyclopedia of Type Strains, Phase IV (KMG-IV): sequencing the most valuable type-strain genomes for metagenomic binning, comparative biology and taxonomic classification.</title>
        <authorList>
            <person name="Goeker M."/>
        </authorList>
    </citation>
    <scope>NUCLEOTIDE SEQUENCE [LARGE SCALE GENOMIC DNA]</scope>
    <source>
        <strain evidence="12 13">DSM 21944</strain>
    </source>
</reference>
<feature type="compositionally biased region" description="Low complexity" evidence="9">
    <location>
        <begin position="789"/>
        <end position="799"/>
    </location>
</feature>
<dbReference type="InterPro" id="IPR013826">
    <property type="entry name" value="Topo_IA_cen_sub3"/>
</dbReference>
<evidence type="ECO:0000256" key="4">
    <source>
        <dbReference type="ARBA" id="ARBA00022842"/>
    </source>
</evidence>
<dbReference type="HAMAP" id="MF_00952">
    <property type="entry name" value="Topoisom_1_prok"/>
    <property type="match status" value="1"/>
</dbReference>
<dbReference type="InterPro" id="IPR025589">
    <property type="entry name" value="Toprim_C_rpt"/>
</dbReference>
<feature type="region of interest" description="Interaction with DNA" evidence="8">
    <location>
        <begin position="167"/>
        <end position="172"/>
    </location>
</feature>
<evidence type="ECO:0000256" key="2">
    <source>
        <dbReference type="ARBA" id="ARBA00009446"/>
    </source>
</evidence>
<dbReference type="InterPro" id="IPR013825">
    <property type="entry name" value="Topo_IA_cen_sub2"/>
</dbReference>
<feature type="domain" description="Toprim" evidence="10">
    <location>
        <begin position="3"/>
        <end position="119"/>
    </location>
</feature>
<dbReference type="PANTHER" id="PTHR42785:SF1">
    <property type="entry name" value="DNA TOPOISOMERASE"/>
    <property type="match status" value="1"/>
</dbReference>
<protein>
    <recommendedName>
        <fullName evidence="8">DNA topoisomerase 1</fullName>
        <ecNumber evidence="8">5.6.2.1</ecNumber>
    </recommendedName>
    <alternativeName>
        <fullName evidence="8">DNA topoisomerase I</fullName>
    </alternativeName>
</protein>
<dbReference type="Pfam" id="PF13368">
    <property type="entry name" value="Toprim_C_rpt"/>
    <property type="match status" value="3"/>
</dbReference>
<comment type="function">
    <text evidence="8">Releases the supercoiling and torsional tension of DNA, which is introduced during the DNA replication and transcription, by transiently cleaving and rejoining one strand of the DNA duplex. Introduces a single-strand break via transesterification at a target site in duplex DNA. The scissile phosphodiester is attacked by the catalytic tyrosine of the enzyme, resulting in the formation of a DNA-(5'-phosphotyrosyl)-enzyme intermediate and the expulsion of a 3'-OH DNA strand. The free DNA strand then undergoes passage around the unbroken strand, thus removing DNA supercoils. Finally, in the religation step, the DNA 3'-OH attacks the covalent intermediate to expel the active-site tyrosine and restore the DNA phosphodiester backbone.</text>
</comment>
<dbReference type="GO" id="GO:0046872">
    <property type="term" value="F:metal ion binding"/>
    <property type="evidence" value="ECO:0007669"/>
    <property type="project" value="UniProtKB-KW"/>
</dbReference>
<comment type="caution">
    <text evidence="8">Lacks conserved residue(s) required for the propagation of feature annotation.</text>
</comment>
<dbReference type="InterPro" id="IPR023406">
    <property type="entry name" value="Topo_IA_AS"/>
</dbReference>
<dbReference type="InterPro" id="IPR013497">
    <property type="entry name" value="Topo_IA_cen"/>
</dbReference>
<dbReference type="PANTHER" id="PTHR42785">
    <property type="entry name" value="DNA TOPOISOMERASE, TYPE IA, CORE"/>
    <property type="match status" value="1"/>
</dbReference>
<keyword evidence="6 8" id="KW-0238">DNA-binding</keyword>
<feature type="site" description="Interaction with DNA" evidence="8">
    <location>
        <position position="514"/>
    </location>
</feature>
<feature type="site" description="Interaction with DNA" evidence="8">
    <location>
        <position position="33"/>
    </location>
</feature>
<evidence type="ECO:0000256" key="6">
    <source>
        <dbReference type="ARBA" id="ARBA00023125"/>
    </source>
</evidence>
<dbReference type="SMART" id="SM00493">
    <property type="entry name" value="TOPRIM"/>
    <property type="match status" value="1"/>
</dbReference>
<keyword evidence="3" id="KW-0479">Metal-binding</keyword>
<feature type="site" description="Interaction with DNA" evidence="8">
    <location>
        <position position="159"/>
    </location>
</feature>
<dbReference type="InterPro" id="IPR003601">
    <property type="entry name" value="Topo_IA_2"/>
</dbReference>
<evidence type="ECO:0000256" key="7">
    <source>
        <dbReference type="ARBA" id="ARBA00023235"/>
    </source>
</evidence>
<dbReference type="NCBIfam" id="TIGR01051">
    <property type="entry name" value="topA_bact"/>
    <property type="match status" value="1"/>
</dbReference>
<dbReference type="OrthoDB" id="9804262at2"/>
<comment type="similarity">
    <text evidence="2 8">Belongs to the type IA topoisomerase family.</text>
</comment>
<name>A0A4S3L004_9GAMM</name>
<feature type="site" description="Interaction with DNA" evidence="8">
    <location>
        <position position="147"/>
    </location>
</feature>
<dbReference type="CDD" id="cd00186">
    <property type="entry name" value="TOP1Ac"/>
    <property type="match status" value="1"/>
</dbReference>
<dbReference type="Gene3D" id="1.10.460.10">
    <property type="entry name" value="Topoisomerase I, domain 2"/>
    <property type="match status" value="1"/>
</dbReference>
<evidence type="ECO:0000256" key="3">
    <source>
        <dbReference type="ARBA" id="ARBA00022723"/>
    </source>
</evidence>
<comment type="caution">
    <text evidence="12">The sequence shown here is derived from an EMBL/GenBank/DDBJ whole genome shotgun (WGS) entry which is preliminary data.</text>
</comment>